<protein>
    <submittedName>
        <fullName evidence="2">Uncharacterized protein</fullName>
    </submittedName>
</protein>
<feature type="region of interest" description="Disordered" evidence="1">
    <location>
        <begin position="1"/>
        <end position="65"/>
    </location>
</feature>
<evidence type="ECO:0000313" key="2">
    <source>
        <dbReference type="EMBL" id="HIV86150.1"/>
    </source>
</evidence>
<dbReference type="Proteomes" id="UP000824162">
    <property type="component" value="Unassembled WGS sequence"/>
</dbReference>
<accession>A0A9D1PR61</accession>
<organism evidence="2 3">
    <name type="scientific">Candidatus Monoglobus merdigallinarum</name>
    <dbReference type="NCBI Taxonomy" id="2838698"/>
    <lineage>
        <taxon>Bacteria</taxon>
        <taxon>Bacillati</taxon>
        <taxon>Bacillota</taxon>
        <taxon>Clostridia</taxon>
        <taxon>Monoglobales</taxon>
        <taxon>Monoglobaceae</taxon>
        <taxon>Monoglobus</taxon>
    </lineage>
</organism>
<reference evidence="2" key="1">
    <citation type="journal article" date="2021" name="PeerJ">
        <title>Extensive microbial diversity within the chicken gut microbiome revealed by metagenomics and culture.</title>
        <authorList>
            <person name="Gilroy R."/>
            <person name="Ravi A."/>
            <person name="Getino M."/>
            <person name="Pursley I."/>
            <person name="Horton D.L."/>
            <person name="Alikhan N.F."/>
            <person name="Baker D."/>
            <person name="Gharbi K."/>
            <person name="Hall N."/>
            <person name="Watson M."/>
            <person name="Adriaenssens E.M."/>
            <person name="Foster-Nyarko E."/>
            <person name="Jarju S."/>
            <person name="Secka A."/>
            <person name="Antonio M."/>
            <person name="Oren A."/>
            <person name="Chaudhuri R.R."/>
            <person name="La Ragione R."/>
            <person name="Hildebrand F."/>
            <person name="Pallen M.J."/>
        </authorList>
    </citation>
    <scope>NUCLEOTIDE SEQUENCE</scope>
    <source>
        <strain evidence="2">5790</strain>
    </source>
</reference>
<name>A0A9D1PR61_9FIRM</name>
<sequence>MLKFGNKKQRSEYPDGAAPIGNSNAQERRGGYQEPRGYGGEHGYHEPQRQTGEYPESGAALPDDSGLTEYIRERTAEIDRQVEEFSRKNPGFDIRRELRNPQFCTYVWENGLSIEDAYYLTHRREMNAFSMPEQRRITENGAARTGGSGMLKKNPAEMSDEEIDEIAERVRRGEKISF</sequence>
<evidence type="ECO:0000256" key="1">
    <source>
        <dbReference type="SAM" id="MobiDB-lite"/>
    </source>
</evidence>
<gene>
    <name evidence="2" type="ORF">H9900_05000</name>
</gene>
<comment type="caution">
    <text evidence="2">The sequence shown here is derived from an EMBL/GenBank/DDBJ whole genome shotgun (WGS) entry which is preliminary data.</text>
</comment>
<dbReference type="EMBL" id="DXIJ01000105">
    <property type="protein sequence ID" value="HIV86150.1"/>
    <property type="molecule type" value="Genomic_DNA"/>
</dbReference>
<evidence type="ECO:0000313" key="3">
    <source>
        <dbReference type="Proteomes" id="UP000824162"/>
    </source>
</evidence>
<dbReference type="AlphaFoldDB" id="A0A9D1PR61"/>
<proteinExistence type="predicted"/>
<feature type="region of interest" description="Disordered" evidence="1">
    <location>
        <begin position="140"/>
        <end position="159"/>
    </location>
</feature>
<reference evidence="2" key="2">
    <citation type="submission" date="2021-04" db="EMBL/GenBank/DDBJ databases">
        <authorList>
            <person name="Gilroy R."/>
        </authorList>
    </citation>
    <scope>NUCLEOTIDE SEQUENCE</scope>
    <source>
        <strain evidence="2">5790</strain>
    </source>
</reference>